<dbReference type="InterPro" id="IPR036641">
    <property type="entry name" value="HPT_dom_sf"/>
</dbReference>
<protein>
    <submittedName>
        <fullName evidence="4">Hpt domain-containing protein</fullName>
    </submittedName>
</protein>
<gene>
    <name evidence="4" type="ORF">B9Z37_10090</name>
</gene>
<evidence type="ECO:0000313" key="5">
    <source>
        <dbReference type="Proteomes" id="UP000250790"/>
    </source>
</evidence>
<dbReference type="PROSITE" id="PS50894">
    <property type="entry name" value="HPT"/>
    <property type="match status" value="1"/>
</dbReference>
<keyword evidence="1" id="KW-0902">Two-component regulatory system</keyword>
<comment type="caution">
    <text evidence="4">The sequence shown here is derived from an EMBL/GenBank/DDBJ whole genome shotgun (WGS) entry which is preliminary data.</text>
</comment>
<name>A0A315E861_9BURK</name>
<reference evidence="4 5" key="1">
    <citation type="submission" date="2017-04" db="EMBL/GenBank/DDBJ databases">
        <title>Unexpected and diverse lifestyles within the genus Limnohabitans.</title>
        <authorList>
            <person name="Kasalicky V."/>
            <person name="Mehrshad M."/>
            <person name="Andrei S.-A."/>
            <person name="Salcher M."/>
            <person name="Kratochvilova H."/>
            <person name="Simek K."/>
            <person name="Ghai R."/>
        </authorList>
    </citation>
    <scope>NUCLEOTIDE SEQUENCE [LARGE SCALE GENOMIC DNA]</scope>
    <source>
        <strain evidence="4 5">II-B4</strain>
    </source>
</reference>
<dbReference type="GO" id="GO:0004672">
    <property type="term" value="F:protein kinase activity"/>
    <property type="evidence" value="ECO:0007669"/>
    <property type="project" value="UniProtKB-ARBA"/>
</dbReference>
<proteinExistence type="predicted"/>
<feature type="modified residue" description="Phosphohistidine" evidence="2">
    <location>
        <position position="45"/>
    </location>
</feature>
<dbReference type="Proteomes" id="UP000250790">
    <property type="component" value="Unassembled WGS sequence"/>
</dbReference>
<dbReference type="OrthoDB" id="8903207at2"/>
<dbReference type="Gene3D" id="1.20.120.160">
    <property type="entry name" value="HPT domain"/>
    <property type="match status" value="1"/>
</dbReference>
<keyword evidence="2" id="KW-0597">Phosphoprotein</keyword>
<dbReference type="EMBL" id="NESN01000003">
    <property type="protein sequence ID" value="PUE53531.1"/>
    <property type="molecule type" value="Genomic_DNA"/>
</dbReference>
<evidence type="ECO:0000259" key="3">
    <source>
        <dbReference type="PROSITE" id="PS50894"/>
    </source>
</evidence>
<dbReference type="InterPro" id="IPR008207">
    <property type="entry name" value="Sig_transdc_His_kin_Hpt_dom"/>
</dbReference>
<dbReference type="AlphaFoldDB" id="A0A315E861"/>
<evidence type="ECO:0000256" key="2">
    <source>
        <dbReference type="PROSITE-ProRule" id="PRU00110"/>
    </source>
</evidence>
<organism evidence="4 5">
    <name type="scientific">Limnohabitans parvus II-B4</name>
    <dbReference type="NCBI Taxonomy" id="1293052"/>
    <lineage>
        <taxon>Bacteria</taxon>
        <taxon>Pseudomonadati</taxon>
        <taxon>Pseudomonadota</taxon>
        <taxon>Betaproteobacteria</taxon>
        <taxon>Burkholderiales</taxon>
        <taxon>Comamonadaceae</taxon>
        <taxon>Limnohabitans</taxon>
    </lineage>
</organism>
<dbReference type="Pfam" id="PF01627">
    <property type="entry name" value="Hpt"/>
    <property type="match status" value="1"/>
</dbReference>
<keyword evidence="5" id="KW-1185">Reference proteome</keyword>
<evidence type="ECO:0000256" key="1">
    <source>
        <dbReference type="ARBA" id="ARBA00023012"/>
    </source>
</evidence>
<accession>A0A315E861</accession>
<dbReference type="SUPFAM" id="SSF47226">
    <property type="entry name" value="Histidine-containing phosphotransfer domain, HPT domain"/>
    <property type="match status" value="1"/>
</dbReference>
<feature type="domain" description="HPt" evidence="3">
    <location>
        <begin position="6"/>
        <end position="106"/>
    </location>
</feature>
<sequence length="106" mass="11706">MEFIGDASGVLSLLKTLHQTLGEDLPRIQALLDKDDMHGANRLLHQLKGFTPVFCVDSLVELVVSVEHLSKHGESSEIRAAYSRLAPQLEQLRTEVATHLTLHPTA</sequence>
<evidence type="ECO:0000313" key="4">
    <source>
        <dbReference type="EMBL" id="PUE53531.1"/>
    </source>
</evidence>
<dbReference type="GO" id="GO:0000160">
    <property type="term" value="P:phosphorelay signal transduction system"/>
    <property type="evidence" value="ECO:0007669"/>
    <property type="project" value="UniProtKB-KW"/>
</dbReference>